<keyword evidence="7" id="KW-0413">Isomerase</keyword>
<accession>A0A9Q3BG51</accession>
<keyword evidence="13" id="KW-1185">Reference proteome</keyword>
<dbReference type="InterPro" id="IPR036291">
    <property type="entry name" value="NAD(P)-bd_dom_sf"/>
</dbReference>
<evidence type="ECO:0000256" key="8">
    <source>
        <dbReference type="ARBA" id="ARBA00037676"/>
    </source>
</evidence>
<evidence type="ECO:0000256" key="1">
    <source>
        <dbReference type="ARBA" id="ARBA00000083"/>
    </source>
</evidence>
<dbReference type="Gene3D" id="3.40.50.720">
    <property type="entry name" value="NAD(P)-binding Rossmann-like Domain"/>
    <property type="match status" value="1"/>
</dbReference>
<comment type="catalytic activity">
    <reaction evidence="1">
        <text>UDP-alpha-D-glucose = UDP-alpha-D-galactose</text>
        <dbReference type="Rhea" id="RHEA:22168"/>
        <dbReference type="ChEBI" id="CHEBI:58885"/>
        <dbReference type="ChEBI" id="CHEBI:66914"/>
        <dbReference type="EC" id="5.1.3.2"/>
    </reaction>
</comment>
<evidence type="ECO:0000256" key="4">
    <source>
        <dbReference type="ARBA" id="ARBA00005028"/>
    </source>
</evidence>
<sequence length="366" mass="40810">MLLKEREITQKSPKLEFEVKRTRKLVHNILRVRGQVPYSPEINILDRHPEFSALKSGYNEEALTKHWPLILVTGGCGYIGSHVVLELLKQAEFGVVVVDSLSNSCLESLHRVSYIASQTVANLPPIYFHQTDIRDEARLCQIFGCYVQLDGACTIQHVIHFAALKSVNASRLDPLEYYSTNVTGTAVLLKTMKNFRVQSLVFSSSAVVYGSQAGSGKEGEINRLSETCCKILSGQPASERAINYGRVTNPYGQTKLKCEELIHEISQSNIKSFNLRSIILRYTNPSGNDPSGLIGDSPVQAENLMPIASQVLQGRREYISIYGTNYPTRDGTGLFPNFYLSHPLARPWFGFHVLFHILTVNVSCSA</sequence>
<evidence type="ECO:0000256" key="7">
    <source>
        <dbReference type="ARBA" id="ARBA00023235"/>
    </source>
</evidence>
<comment type="caution">
    <text evidence="12">The sequence shown here is derived from an EMBL/GenBank/DDBJ whole genome shotgun (WGS) entry which is preliminary data.</text>
</comment>
<dbReference type="InterPro" id="IPR001509">
    <property type="entry name" value="Epimerase_deHydtase"/>
</dbReference>
<comment type="pathway">
    <text evidence="3">Carbohydrate metabolism; galactose metabolism.</text>
</comment>
<evidence type="ECO:0000256" key="2">
    <source>
        <dbReference type="ARBA" id="ARBA00001911"/>
    </source>
</evidence>
<evidence type="ECO:0000256" key="6">
    <source>
        <dbReference type="ARBA" id="ARBA00023144"/>
    </source>
</evidence>
<keyword evidence="5" id="KW-0520">NAD</keyword>
<gene>
    <name evidence="12" type="ORF">O181_004203</name>
</gene>
<evidence type="ECO:0000256" key="5">
    <source>
        <dbReference type="ARBA" id="ARBA00023027"/>
    </source>
</evidence>
<dbReference type="GO" id="GO:0006012">
    <property type="term" value="P:galactose metabolic process"/>
    <property type="evidence" value="ECO:0007669"/>
    <property type="project" value="UniProtKB-KW"/>
</dbReference>
<evidence type="ECO:0000259" key="11">
    <source>
        <dbReference type="Pfam" id="PF01370"/>
    </source>
</evidence>
<protein>
    <recommendedName>
        <fullName evidence="11">NAD-dependent epimerase/dehydratase domain-containing protein</fullName>
    </recommendedName>
</protein>
<dbReference type="EMBL" id="AVOT02000790">
    <property type="protein sequence ID" value="MBW0464488.1"/>
    <property type="molecule type" value="Genomic_DNA"/>
</dbReference>
<comment type="function">
    <text evidence="8">Mutarotase converts alpha-aldose to the beta-anomer. It is active on D-glucose, L-arabinose, D-xylose, D-galactose, maltose and lactose.</text>
</comment>
<dbReference type="AlphaFoldDB" id="A0A9Q3BG51"/>
<comment type="similarity">
    <text evidence="10">In the C-terminal section; belongs to the aldose epimerase family.</text>
</comment>
<evidence type="ECO:0000256" key="9">
    <source>
        <dbReference type="ARBA" id="ARBA00037955"/>
    </source>
</evidence>
<keyword evidence="6" id="KW-0119">Carbohydrate metabolism</keyword>
<dbReference type="PANTHER" id="PTHR43725">
    <property type="entry name" value="UDP-GLUCOSE 4-EPIMERASE"/>
    <property type="match status" value="1"/>
</dbReference>
<reference evidence="12" key="1">
    <citation type="submission" date="2021-03" db="EMBL/GenBank/DDBJ databases">
        <title>Draft genome sequence of rust myrtle Austropuccinia psidii MF-1, a brazilian biotype.</title>
        <authorList>
            <person name="Quecine M.C."/>
            <person name="Pachon D.M.R."/>
            <person name="Bonatelli M.L."/>
            <person name="Correr F.H."/>
            <person name="Franceschini L.M."/>
            <person name="Leite T.F."/>
            <person name="Margarido G.R.A."/>
            <person name="Almeida C.A."/>
            <person name="Ferrarezi J.A."/>
            <person name="Labate C.A."/>
        </authorList>
    </citation>
    <scope>NUCLEOTIDE SEQUENCE</scope>
    <source>
        <strain evidence="12">MF-1</strain>
    </source>
</reference>
<comment type="similarity">
    <text evidence="9">In the N-terminal section; belongs to the NAD(P)-dependent epimerase/dehydratase family.</text>
</comment>
<evidence type="ECO:0000313" key="13">
    <source>
        <dbReference type="Proteomes" id="UP000765509"/>
    </source>
</evidence>
<dbReference type="Pfam" id="PF01370">
    <property type="entry name" value="Epimerase"/>
    <property type="match status" value="1"/>
</dbReference>
<keyword evidence="6" id="KW-0299">Galactose metabolism</keyword>
<name>A0A9Q3BG51_9BASI</name>
<proteinExistence type="inferred from homology"/>
<dbReference type="SUPFAM" id="SSF51735">
    <property type="entry name" value="NAD(P)-binding Rossmann-fold domains"/>
    <property type="match status" value="1"/>
</dbReference>
<evidence type="ECO:0000256" key="3">
    <source>
        <dbReference type="ARBA" id="ARBA00004947"/>
    </source>
</evidence>
<comment type="pathway">
    <text evidence="4">Carbohydrate metabolism; hexose metabolism.</text>
</comment>
<comment type="cofactor">
    <cofactor evidence="2">
        <name>NAD(+)</name>
        <dbReference type="ChEBI" id="CHEBI:57540"/>
    </cofactor>
</comment>
<dbReference type="OrthoDB" id="9402762at2759"/>
<feature type="domain" description="NAD-dependent epimerase/dehydratase" evidence="11">
    <location>
        <begin position="70"/>
        <end position="330"/>
    </location>
</feature>
<dbReference type="Proteomes" id="UP000765509">
    <property type="component" value="Unassembled WGS sequence"/>
</dbReference>
<evidence type="ECO:0000313" key="12">
    <source>
        <dbReference type="EMBL" id="MBW0464488.1"/>
    </source>
</evidence>
<organism evidence="12 13">
    <name type="scientific">Austropuccinia psidii MF-1</name>
    <dbReference type="NCBI Taxonomy" id="1389203"/>
    <lineage>
        <taxon>Eukaryota</taxon>
        <taxon>Fungi</taxon>
        <taxon>Dikarya</taxon>
        <taxon>Basidiomycota</taxon>
        <taxon>Pucciniomycotina</taxon>
        <taxon>Pucciniomycetes</taxon>
        <taxon>Pucciniales</taxon>
        <taxon>Sphaerophragmiaceae</taxon>
        <taxon>Austropuccinia</taxon>
    </lineage>
</organism>
<dbReference type="PANTHER" id="PTHR43725:SF47">
    <property type="entry name" value="UDP-GLUCOSE 4-EPIMERASE"/>
    <property type="match status" value="1"/>
</dbReference>
<dbReference type="GO" id="GO:0003978">
    <property type="term" value="F:UDP-glucose 4-epimerase activity"/>
    <property type="evidence" value="ECO:0007669"/>
    <property type="project" value="UniProtKB-EC"/>
</dbReference>
<dbReference type="Gene3D" id="3.90.25.10">
    <property type="entry name" value="UDP-galactose 4-epimerase, domain 1"/>
    <property type="match status" value="1"/>
</dbReference>
<evidence type="ECO:0000256" key="10">
    <source>
        <dbReference type="ARBA" id="ARBA00038238"/>
    </source>
</evidence>
<dbReference type="GO" id="GO:0005829">
    <property type="term" value="C:cytosol"/>
    <property type="evidence" value="ECO:0007669"/>
    <property type="project" value="TreeGrafter"/>
</dbReference>